<feature type="non-terminal residue" evidence="1">
    <location>
        <position position="60"/>
    </location>
</feature>
<sequence length="60" mass="6792">MLVREKEISRLPGSVHALIPMHDDFHKEITNSSTQLSRLIHQPPPANTLLLLAKLRSPSR</sequence>
<dbReference type="Proteomes" id="UP000479000">
    <property type="component" value="Unassembled WGS sequence"/>
</dbReference>
<accession>A0A6H5HM86</accession>
<evidence type="ECO:0000313" key="2">
    <source>
        <dbReference type="Proteomes" id="UP000479000"/>
    </source>
</evidence>
<protein>
    <submittedName>
        <fullName evidence="1">Uncharacterized protein</fullName>
    </submittedName>
</protein>
<proteinExistence type="predicted"/>
<name>A0A6H5HM86_9HEMI</name>
<organism evidence="1 2">
    <name type="scientific">Nesidiocoris tenuis</name>
    <dbReference type="NCBI Taxonomy" id="355587"/>
    <lineage>
        <taxon>Eukaryota</taxon>
        <taxon>Metazoa</taxon>
        <taxon>Ecdysozoa</taxon>
        <taxon>Arthropoda</taxon>
        <taxon>Hexapoda</taxon>
        <taxon>Insecta</taxon>
        <taxon>Pterygota</taxon>
        <taxon>Neoptera</taxon>
        <taxon>Paraneoptera</taxon>
        <taxon>Hemiptera</taxon>
        <taxon>Heteroptera</taxon>
        <taxon>Panheteroptera</taxon>
        <taxon>Cimicomorpha</taxon>
        <taxon>Miridae</taxon>
        <taxon>Dicyphina</taxon>
        <taxon>Nesidiocoris</taxon>
    </lineage>
</organism>
<dbReference type="AlphaFoldDB" id="A0A6H5HM86"/>
<keyword evidence="2" id="KW-1185">Reference proteome</keyword>
<evidence type="ECO:0000313" key="1">
    <source>
        <dbReference type="EMBL" id="CAB0018937.1"/>
    </source>
</evidence>
<reference evidence="1 2" key="1">
    <citation type="submission" date="2020-02" db="EMBL/GenBank/DDBJ databases">
        <authorList>
            <person name="Ferguson B K."/>
        </authorList>
    </citation>
    <scope>NUCLEOTIDE SEQUENCE [LARGE SCALE GENOMIC DNA]</scope>
</reference>
<dbReference type="EMBL" id="CADCXU010033561">
    <property type="protein sequence ID" value="CAB0018937.1"/>
    <property type="molecule type" value="Genomic_DNA"/>
</dbReference>
<gene>
    <name evidence="1" type="ORF">NTEN_LOCUS22649</name>
</gene>